<evidence type="ECO:0000313" key="3">
    <source>
        <dbReference type="EMBL" id="OKL63060.1"/>
    </source>
</evidence>
<evidence type="ECO:0000313" key="4">
    <source>
        <dbReference type="Proteomes" id="UP000214365"/>
    </source>
</evidence>
<feature type="region of interest" description="Disordered" evidence="1">
    <location>
        <begin position="282"/>
        <end position="325"/>
    </location>
</feature>
<comment type="caution">
    <text evidence="3">The sequence shown here is derived from an EMBL/GenBank/DDBJ whole genome shotgun (WGS) entry which is preliminary data.</text>
</comment>
<accession>A0A1Q5QAW5</accession>
<evidence type="ECO:0000256" key="1">
    <source>
        <dbReference type="SAM" id="MobiDB-lite"/>
    </source>
</evidence>
<feature type="domain" description="C2H2-type" evidence="2">
    <location>
        <begin position="204"/>
        <end position="227"/>
    </location>
</feature>
<feature type="compositionally biased region" description="Polar residues" evidence="1">
    <location>
        <begin position="145"/>
        <end position="167"/>
    </location>
</feature>
<proteinExistence type="predicted"/>
<dbReference type="OrthoDB" id="4225375at2759"/>
<reference evidence="3 4" key="1">
    <citation type="submission" date="2015-06" db="EMBL/GenBank/DDBJ databases">
        <title>Talaromyces atroroseus IBT 11181 draft genome.</title>
        <authorList>
            <person name="Rasmussen K.B."/>
            <person name="Rasmussen S."/>
            <person name="Petersen B."/>
            <person name="Sicheritz-Ponten T."/>
            <person name="Mortensen U.H."/>
            <person name="Thrane U."/>
        </authorList>
    </citation>
    <scope>NUCLEOTIDE SEQUENCE [LARGE SCALE GENOMIC DNA]</scope>
    <source>
        <strain evidence="3 4">IBT 11181</strain>
    </source>
</reference>
<organism evidence="3 4">
    <name type="scientific">Talaromyces atroroseus</name>
    <dbReference type="NCBI Taxonomy" id="1441469"/>
    <lineage>
        <taxon>Eukaryota</taxon>
        <taxon>Fungi</taxon>
        <taxon>Dikarya</taxon>
        <taxon>Ascomycota</taxon>
        <taxon>Pezizomycotina</taxon>
        <taxon>Eurotiomycetes</taxon>
        <taxon>Eurotiomycetidae</taxon>
        <taxon>Eurotiales</taxon>
        <taxon>Trichocomaceae</taxon>
        <taxon>Talaromyces</taxon>
        <taxon>Talaromyces sect. Trachyspermi</taxon>
    </lineage>
</organism>
<protein>
    <recommendedName>
        <fullName evidence="2">C2H2-type domain-containing protein</fullName>
    </recommendedName>
</protein>
<dbReference type="EMBL" id="LFMY01000002">
    <property type="protein sequence ID" value="OKL63060.1"/>
    <property type="molecule type" value="Genomic_DNA"/>
</dbReference>
<dbReference type="RefSeq" id="XP_020123181.1">
    <property type="nucleotide sequence ID" value="XM_020261629.1"/>
</dbReference>
<dbReference type="Proteomes" id="UP000214365">
    <property type="component" value="Unassembled WGS sequence"/>
</dbReference>
<keyword evidence="4" id="KW-1185">Reference proteome</keyword>
<name>A0A1Q5QAW5_TALAT</name>
<gene>
    <name evidence="3" type="ORF">UA08_01913</name>
</gene>
<dbReference type="AlphaFoldDB" id="A0A1Q5QAW5"/>
<dbReference type="Gene3D" id="3.30.160.60">
    <property type="entry name" value="Classic Zinc Finger"/>
    <property type="match status" value="1"/>
</dbReference>
<feature type="compositionally biased region" description="Low complexity" evidence="1">
    <location>
        <begin position="291"/>
        <end position="301"/>
    </location>
</feature>
<feature type="region of interest" description="Disordered" evidence="1">
    <location>
        <begin position="145"/>
        <end position="168"/>
    </location>
</feature>
<feature type="domain" description="C2H2-type" evidence="2">
    <location>
        <begin position="173"/>
        <end position="198"/>
    </location>
</feature>
<evidence type="ECO:0000259" key="2">
    <source>
        <dbReference type="SMART" id="SM00355"/>
    </source>
</evidence>
<sequence length="325" mass="36751">MNPRFMDYSHLVPGFHYERRPASERRSSVSITDGDSSPNSLIPAYLRHDSGAFFWNKGQIQVEDDNSFIADGHSLLPPAPQLPQLILSADHGLLNIESNVNPDALFEFVINKLRQEYRAQPDRLTYARNLARTYLGVDSINSFLSSREQNSRPPKPRTQSRPNAQNSQKREQYLCLLCDSPLHLCSRGAFKRHVNEMHQSKSIFLCMHCNWHNPRKDKLRDHLRIKHPDGSQTAHDLNDRELMLDVPSTCDLCGPYASPIHKPPFQSWQSWFEGIEMHCRVEDDEGGNTESGSNPPNQNGGNAEGTSRGYFPSTPFLQGSDAGGL</sequence>
<dbReference type="InterPro" id="IPR013087">
    <property type="entry name" value="Znf_C2H2_type"/>
</dbReference>
<dbReference type="GeneID" id="31001668"/>
<dbReference type="SMART" id="SM00355">
    <property type="entry name" value="ZnF_C2H2"/>
    <property type="match status" value="2"/>
</dbReference>